<protein>
    <submittedName>
        <fullName evidence="1">Uncharacterized protein</fullName>
    </submittedName>
</protein>
<dbReference type="AlphaFoldDB" id="A0AAV4N2N4"/>
<organism evidence="1 2">
    <name type="scientific">Caerostris extrusa</name>
    <name type="common">Bark spider</name>
    <name type="synonym">Caerostris bankana</name>
    <dbReference type="NCBI Taxonomy" id="172846"/>
    <lineage>
        <taxon>Eukaryota</taxon>
        <taxon>Metazoa</taxon>
        <taxon>Ecdysozoa</taxon>
        <taxon>Arthropoda</taxon>
        <taxon>Chelicerata</taxon>
        <taxon>Arachnida</taxon>
        <taxon>Araneae</taxon>
        <taxon>Araneomorphae</taxon>
        <taxon>Entelegynae</taxon>
        <taxon>Araneoidea</taxon>
        <taxon>Araneidae</taxon>
        <taxon>Caerostris</taxon>
    </lineage>
</organism>
<sequence>MFCAVFKTRLFYDDDNNIVVGFTHHELERGSTQHQLDNHQNTSWRINNSIPTKSSETQGTIIKSTELYRNHPIVPYFSDFHYINRKASVDFNADQPF</sequence>
<reference evidence="1 2" key="1">
    <citation type="submission" date="2021-06" db="EMBL/GenBank/DDBJ databases">
        <title>Caerostris extrusa draft genome.</title>
        <authorList>
            <person name="Kono N."/>
            <person name="Arakawa K."/>
        </authorList>
    </citation>
    <scope>NUCLEOTIDE SEQUENCE [LARGE SCALE GENOMIC DNA]</scope>
</reference>
<keyword evidence="2" id="KW-1185">Reference proteome</keyword>
<name>A0AAV4N2N4_CAEEX</name>
<proteinExistence type="predicted"/>
<evidence type="ECO:0000313" key="1">
    <source>
        <dbReference type="EMBL" id="GIX79075.1"/>
    </source>
</evidence>
<dbReference type="EMBL" id="BPLR01002896">
    <property type="protein sequence ID" value="GIX79075.1"/>
    <property type="molecule type" value="Genomic_DNA"/>
</dbReference>
<comment type="caution">
    <text evidence="1">The sequence shown here is derived from an EMBL/GenBank/DDBJ whole genome shotgun (WGS) entry which is preliminary data.</text>
</comment>
<accession>A0AAV4N2N4</accession>
<dbReference type="Proteomes" id="UP001054945">
    <property type="component" value="Unassembled WGS sequence"/>
</dbReference>
<evidence type="ECO:0000313" key="2">
    <source>
        <dbReference type="Proteomes" id="UP001054945"/>
    </source>
</evidence>
<gene>
    <name evidence="1" type="ORF">CEXT_9231</name>
</gene>